<dbReference type="Gene3D" id="3.40.50.1240">
    <property type="entry name" value="Phosphoglycerate mutase-like"/>
    <property type="match status" value="1"/>
</dbReference>
<dbReference type="HOGENOM" id="CLU_020880_0_1_1"/>
<sequence length="620" mass="69475">MPAIGYSLPAVHGTSLTAPPLPGASLLPPDVFHHLGQYSPWFPADADLPRYEVPQGCSVVFVSQLERHGSRYPTGGAFKDLSRTLRQVAKHLQRVPDAGPNHRHGQGLDSDLKWLRHWVDPKKKSDGGLRNRIGDSELVPFGQYEAYSSGRRFYERYADLFESEHVDINLDYAQHSNGKQEDIRFKSLLQAACPTQLNPSPPASYSSTLQLHHHVRQKICHYLGFAPSAAESRREKRPFVRASGGDRVVATSRFWLQGFKHSPHKPFQHAPPESAPWPPKGRPAVIGELKSGKPHRRIHNLPEPDVIIPEVRKIDDPAQPGSNNTLDVHTCSAFEHQHRDNAQSPASLKKDAFAKTATAEIRRRLARQLGKDHRGDRLHLKPQQVLQLFSLCAFDTVARLDPYGLLYDQPERNEGAVGPFCSLFKPDEFVSIYEVTTNMEKDYGFATHQPFHRALATPWLRELVARLERRAPVMSPPTSINTTLDEDPKTFPLPSETGPRAFVDFTHDNQLAPVIASLGLWGEEQSWKTSLTTPFSGRMTVEQLVCNATDYVRVLVNDAPANVSQGKWCPGAGYAPVAEGDQLCPLPSFLESLQWVDRADEWNKCDSEDLQHPIQEKSPL</sequence>
<dbReference type="Proteomes" id="UP000053758">
    <property type="component" value="Unassembled WGS sequence"/>
</dbReference>
<evidence type="ECO:0000313" key="2">
    <source>
        <dbReference type="Proteomes" id="UP000053758"/>
    </source>
</evidence>
<dbReference type="SUPFAM" id="SSF53254">
    <property type="entry name" value="Phosphoglycerate mutase-like"/>
    <property type="match status" value="1"/>
</dbReference>
<dbReference type="Pfam" id="PF00328">
    <property type="entry name" value="His_Phos_2"/>
    <property type="match status" value="2"/>
</dbReference>
<dbReference type="InterPro" id="IPR029033">
    <property type="entry name" value="His_PPase_superfam"/>
</dbReference>
<dbReference type="PROSITE" id="PS00616">
    <property type="entry name" value="HIS_ACID_PHOSPHAT_1"/>
    <property type="match status" value="1"/>
</dbReference>
<dbReference type="PANTHER" id="PTHR20963:SF24">
    <property type="entry name" value="3-PHYTASE B"/>
    <property type="match status" value="1"/>
</dbReference>
<proteinExistence type="predicted"/>
<dbReference type="CDD" id="cd07061">
    <property type="entry name" value="HP_HAP_like"/>
    <property type="match status" value="1"/>
</dbReference>
<dbReference type="InterPro" id="IPR033379">
    <property type="entry name" value="Acid_Pase_AS"/>
</dbReference>
<accession>A0A081CF51</accession>
<dbReference type="PANTHER" id="PTHR20963">
    <property type="entry name" value="MULTIPLE INOSITOL POLYPHOSPHATE PHOSPHATASE-RELATED"/>
    <property type="match status" value="1"/>
</dbReference>
<dbReference type="EMBL" id="DF830075">
    <property type="protein sequence ID" value="GAK65297.1"/>
    <property type="molecule type" value="Genomic_DNA"/>
</dbReference>
<dbReference type="GeneID" id="26304412"/>
<evidence type="ECO:0000313" key="1">
    <source>
        <dbReference type="EMBL" id="GAK65297.1"/>
    </source>
</evidence>
<dbReference type="AlphaFoldDB" id="A0A081CF51"/>
<dbReference type="RefSeq" id="XP_014656501.1">
    <property type="nucleotide sequence ID" value="XM_014801015.1"/>
</dbReference>
<keyword evidence="2" id="KW-1185">Reference proteome</keyword>
<dbReference type="OrthoDB" id="6509975at2759"/>
<organism evidence="1 2">
    <name type="scientific">Pseudozyma antarctica</name>
    <name type="common">Yeast</name>
    <name type="synonym">Candida antarctica</name>
    <dbReference type="NCBI Taxonomy" id="84753"/>
    <lineage>
        <taxon>Eukaryota</taxon>
        <taxon>Fungi</taxon>
        <taxon>Dikarya</taxon>
        <taxon>Basidiomycota</taxon>
        <taxon>Ustilaginomycotina</taxon>
        <taxon>Ustilaginomycetes</taxon>
        <taxon>Ustilaginales</taxon>
        <taxon>Ustilaginaceae</taxon>
        <taxon>Moesziomyces</taxon>
    </lineage>
</organism>
<gene>
    <name evidence="1" type="ORF">PAN0_008d3514</name>
</gene>
<name>A0A081CF51_PSEA2</name>
<reference evidence="2" key="1">
    <citation type="journal article" date="2014" name="Genome Announc.">
        <title>Draft Genome Sequence of the Yeast Pseudozyma antarctica Type Strain JCM10317, a Producer of the Glycolipid Biosurfactants, Mannosylerythritol Lipids.</title>
        <authorList>
            <person name="Saika A."/>
            <person name="Koike H."/>
            <person name="Hori T."/>
            <person name="Fukuoka T."/>
            <person name="Sato S."/>
            <person name="Habe H."/>
            <person name="Kitamoto D."/>
            <person name="Morita T."/>
        </authorList>
    </citation>
    <scope>NUCLEOTIDE SEQUENCE [LARGE SCALE GENOMIC DNA]</scope>
    <source>
        <strain evidence="2">JCM 10317</strain>
    </source>
</reference>
<dbReference type="GO" id="GO:0003993">
    <property type="term" value="F:acid phosphatase activity"/>
    <property type="evidence" value="ECO:0007669"/>
    <property type="project" value="TreeGrafter"/>
</dbReference>
<dbReference type="InterPro" id="IPR000560">
    <property type="entry name" value="His_Pase_clade-2"/>
</dbReference>
<protein>
    <submittedName>
        <fullName evidence="1">3-phytase A</fullName>
    </submittedName>
</protein>